<dbReference type="RefSeq" id="WP_257766902.1">
    <property type="nucleotide sequence ID" value="NZ_CP102480.1"/>
</dbReference>
<sequence length="565" mass="61454">MTGSADAVSGARERLKSIAAAAFGTGDFVSAGRSLQAYCVLFPGDAGGYGNLLAIERRTGQNLGRMERLAFQALLIAPDVDTPIISLLTGFADRRVPVSPAFRARLAARPRFGKLALAVAICHFMAGQADDALLELRRSLVLNPQQVALLRQAGGFLQNLGDPKAADYFSWTLCAALEPDEDYREALSGLAAERHEDGAILRSIGFYRSALQLDRGNASVRANLAAALVEVGEASAAEDELKKLLISEPENREGLWLSSCLRIGRGDRSGGYRSHHVRWSDPYEGSRAMRFEGTALWLGHPLEGKRILAWGDFGIGDEVLFAPLASWLAAQGASVVLEVDPRLVAFAKRSFPAVAVVARQDEVIAPGQFDFHVPTALIVRFYHRHSAPEPLDPWRADTKRVRALRSELGERFSGPLIGLAWGGGGKRTSWSKTTELAEWSSLLGLEEANFVSLQYVSSDGSEPPELLSRVRDAPVENLREDLDGLAALIAALDCVVSISGVNAHFAGALHRPGFILLPKQPLWFWGRSGDRSPWYPSLRIYRNIGAGWQEPIAALTGDVRRFLSL</sequence>
<dbReference type="Gene3D" id="3.40.50.2000">
    <property type="entry name" value="Glycogen Phosphorylase B"/>
    <property type="match status" value="1"/>
</dbReference>
<protein>
    <submittedName>
        <fullName evidence="1">Tetratricopeptide repeat-containing glycosyltransferase family protein</fullName>
    </submittedName>
</protein>
<dbReference type="KEGG" id="naci:NUH88_13330"/>
<name>A0A9J7AL63_9PROT</name>
<proteinExistence type="predicted"/>
<reference evidence="1" key="1">
    <citation type="submission" date="2022-08" db="EMBL/GenBank/DDBJ databases">
        <title>Nisaea acidiphila sp. nov., isolated from a marine algal debris and emended description of the genus Nisaea Urios et al. 2008.</title>
        <authorList>
            <person name="Kwon K."/>
        </authorList>
    </citation>
    <scope>NUCLEOTIDE SEQUENCE</scope>
    <source>
        <strain evidence="1">MEBiC11861</strain>
    </source>
</reference>
<evidence type="ECO:0000313" key="2">
    <source>
        <dbReference type="Proteomes" id="UP001060336"/>
    </source>
</evidence>
<evidence type="ECO:0000313" key="1">
    <source>
        <dbReference type="EMBL" id="UUX48395.1"/>
    </source>
</evidence>
<dbReference type="SUPFAM" id="SSF48452">
    <property type="entry name" value="TPR-like"/>
    <property type="match status" value="1"/>
</dbReference>
<dbReference type="SUPFAM" id="SSF53756">
    <property type="entry name" value="UDP-Glycosyltransferase/glycogen phosphorylase"/>
    <property type="match status" value="1"/>
</dbReference>
<dbReference type="EMBL" id="CP102480">
    <property type="protein sequence ID" value="UUX48395.1"/>
    <property type="molecule type" value="Genomic_DNA"/>
</dbReference>
<dbReference type="Proteomes" id="UP001060336">
    <property type="component" value="Chromosome"/>
</dbReference>
<gene>
    <name evidence="1" type="ORF">NUH88_13330</name>
</gene>
<dbReference type="Pfam" id="PF14559">
    <property type="entry name" value="TPR_19"/>
    <property type="match status" value="1"/>
</dbReference>
<accession>A0A9J7AL63</accession>
<organism evidence="1 2">
    <name type="scientific">Nisaea acidiphila</name>
    <dbReference type="NCBI Taxonomy" id="1862145"/>
    <lineage>
        <taxon>Bacteria</taxon>
        <taxon>Pseudomonadati</taxon>
        <taxon>Pseudomonadota</taxon>
        <taxon>Alphaproteobacteria</taxon>
        <taxon>Rhodospirillales</taxon>
        <taxon>Thalassobaculaceae</taxon>
        <taxon>Nisaea</taxon>
    </lineage>
</organism>
<dbReference type="Gene3D" id="1.25.40.10">
    <property type="entry name" value="Tetratricopeptide repeat domain"/>
    <property type="match status" value="2"/>
</dbReference>
<keyword evidence="2" id="KW-1185">Reference proteome</keyword>
<dbReference type="InterPro" id="IPR011990">
    <property type="entry name" value="TPR-like_helical_dom_sf"/>
</dbReference>
<dbReference type="AlphaFoldDB" id="A0A9J7AL63"/>